<evidence type="ECO:0000313" key="4">
    <source>
        <dbReference type="Proteomes" id="UP001188597"/>
    </source>
</evidence>
<dbReference type="PANTHER" id="PTHR33512">
    <property type="entry name" value="PROTEIN, PUTATIVE (DUF1191)-RELATED"/>
    <property type="match status" value="1"/>
</dbReference>
<keyword evidence="1" id="KW-0812">Transmembrane</keyword>
<protein>
    <recommendedName>
        <fullName evidence="5">Transmembrane protein</fullName>
    </recommendedName>
</protein>
<keyword evidence="1" id="KW-0472">Membrane</keyword>
<dbReference type="PANTHER" id="PTHR33512:SF1">
    <property type="entry name" value="PROTEIN, PUTATIVE (DUF1191)-RELATED"/>
    <property type="match status" value="1"/>
</dbReference>
<dbReference type="EMBL" id="JAVXUP010001534">
    <property type="protein sequence ID" value="KAK3010529.1"/>
    <property type="molecule type" value="Genomic_DNA"/>
</dbReference>
<dbReference type="Pfam" id="PF06697">
    <property type="entry name" value="DUF1191"/>
    <property type="match status" value="1"/>
</dbReference>
<accession>A0AA89AN64</accession>
<keyword evidence="2" id="KW-0732">Signal</keyword>
<dbReference type="InterPro" id="IPR010605">
    <property type="entry name" value="DUF1191"/>
</dbReference>
<keyword evidence="4" id="KW-1185">Reference proteome</keyword>
<organism evidence="3 4">
    <name type="scientific">Escallonia herrerae</name>
    <dbReference type="NCBI Taxonomy" id="1293975"/>
    <lineage>
        <taxon>Eukaryota</taxon>
        <taxon>Viridiplantae</taxon>
        <taxon>Streptophyta</taxon>
        <taxon>Embryophyta</taxon>
        <taxon>Tracheophyta</taxon>
        <taxon>Spermatophyta</taxon>
        <taxon>Magnoliopsida</taxon>
        <taxon>eudicotyledons</taxon>
        <taxon>Gunneridae</taxon>
        <taxon>Pentapetalae</taxon>
        <taxon>asterids</taxon>
        <taxon>campanulids</taxon>
        <taxon>Escalloniales</taxon>
        <taxon>Escalloniaceae</taxon>
        <taxon>Escallonia</taxon>
    </lineage>
</organism>
<evidence type="ECO:0008006" key="5">
    <source>
        <dbReference type="Google" id="ProtNLM"/>
    </source>
</evidence>
<evidence type="ECO:0000313" key="3">
    <source>
        <dbReference type="EMBL" id="KAK3010529.1"/>
    </source>
</evidence>
<comment type="caution">
    <text evidence="3">The sequence shown here is derived from an EMBL/GenBank/DDBJ whole genome shotgun (WGS) entry which is preliminary data.</text>
</comment>
<evidence type="ECO:0000256" key="1">
    <source>
        <dbReference type="SAM" id="Phobius"/>
    </source>
</evidence>
<feature type="transmembrane region" description="Helical" evidence="1">
    <location>
        <begin position="230"/>
        <end position="254"/>
    </location>
</feature>
<proteinExistence type="predicted"/>
<sequence length="306" mass="33685">MGFLFSLPFLLLSVASLLTSKAQAQGIKSARLLDLVIRDITLQSYGNYFRTGKLHTIHLPKNFSGINVHTIRFRCGSLRRYGAKVKEFQLGVGVIVHPCVERVLLVTQDLGKNWSSIYYDNYELSGYQLISPVLGLLAYNAGDDLNFSTPFEVGIQASEKPITIDFSNTTRISSTKGVIPLCASFGHDGKVTLSNQVSHHLCVAMGHGHFGLVIESPLIPVRKRVSRWKLAVGSSIGAALGVFLLGLLLVAIFVKVKKKARLEELERRAYEEEALQVSMVGHVRALTAPVTRTGPTIEHECRPPFS</sequence>
<keyword evidence="1" id="KW-1133">Transmembrane helix</keyword>
<dbReference type="AlphaFoldDB" id="A0AA89AN64"/>
<feature type="signal peptide" evidence="2">
    <location>
        <begin position="1"/>
        <end position="24"/>
    </location>
</feature>
<dbReference type="GO" id="GO:0016020">
    <property type="term" value="C:membrane"/>
    <property type="evidence" value="ECO:0007669"/>
    <property type="project" value="TreeGrafter"/>
</dbReference>
<gene>
    <name evidence="3" type="ORF">RJ639_011342</name>
</gene>
<name>A0AA89AN64_9ASTE</name>
<reference evidence="3" key="1">
    <citation type="submission" date="2022-12" db="EMBL/GenBank/DDBJ databases">
        <title>Draft genome assemblies for two species of Escallonia (Escalloniales).</title>
        <authorList>
            <person name="Chanderbali A."/>
            <person name="Dervinis C."/>
            <person name="Anghel I."/>
            <person name="Soltis D."/>
            <person name="Soltis P."/>
            <person name="Zapata F."/>
        </authorList>
    </citation>
    <scope>NUCLEOTIDE SEQUENCE</scope>
    <source>
        <strain evidence="3">UCBG64.0493</strain>
        <tissue evidence="3">Leaf</tissue>
    </source>
</reference>
<feature type="chain" id="PRO_5041700008" description="Transmembrane protein" evidence="2">
    <location>
        <begin position="25"/>
        <end position="306"/>
    </location>
</feature>
<dbReference type="Proteomes" id="UP001188597">
    <property type="component" value="Unassembled WGS sequence"/>
</dbReference>
<evidence type="ECO:0000256" key="2">
    <source>
        <dbReference type="SAM" id="SignalP"/>
    </source>
</evidence>